<keyword evidence="3" id="KW-0233">DNA recombination</keyword>
<dbReference type="PANTHER" id="PTHR30349">
    <property type="entry name" value="PHAGE INTEGRASE-RELATED"/>
    <property type="match status" value="1"/>
</dbReference>
<dbReference type="Gene3D" id="1.10.443.10">
    <property type="entry name" value="Intergrase catalytic core"/>
    <property type="match status" value="1"/>
</dbReference>
<dbReference type="Gene3D" id="1.10.150.130">
    <property type="match status" value="1"/>
</dbReference>
<keyword evidence="2" id="KW-0238">DNA-binding</keyword>
<dbReference type="InterPro" id="IPR002104">
    <property type="entry name" value="Integrase_catalytic"/>
</dbReference>
<dbReference type="InterPro" id="IPR011010">
    <property type="entry name" value="DNA_brk_join_enz"/>
</dbReference>
<evidence type="ECO:0000256" key="2">
    <source>
        <dbReference type="ARBA" id="ARBA00023125"/>
    </source>
</evidence>
<name>A0ABW1R8C6_9LACO</name>
<comment type="caution">
    <text evidence="5">The sequence shown here is derived from an EMBL/GenBank/DDBJ whole genome shotgun (WGS) entry which is preliminary data.</text>
</comment>
<feature type="domain" description="Tyr recombinase" evidence="4">
    <location>
        <begin position="184"/>
        <end position="403"/>
    </location>
</feature>
<organism evidence="5 6">
    <name type="scientific">Lactiplantibacillus dongliensis</name>
    <dbReference type="NCBI Taxonomy" id="2559919"/>
    <lineage>
        <taxon>Bacteria</taxon>
        <taxon>Bacillati</taxon>
        <taxon>Bacillota</taxon>
        <taxon>Bacilli</taxon>
        <taxon>Lactobacillales</taxon>
        <taxon>Lactobacillaceae</taxon>
        <taxon>Lactiplantibacillus</taxon>
    </lineage>
</organism>
<evidence type="ECO:0000313" key="5">
    <source>
        <dbReference type="EMBL" id="MFC6165695.1"/>
    </source>
</evidence>
<dbReference type="Proteomes" id="UP001596253">
    <property type="component" value="Unassembled WGS sequence"/>
</dbReference>
<protein>
    <submittedName>
        <fullName evidence="5">Tyrosine-type recombinase/integrase</fullName>
    </submittedName>
</protein>
<dbReference type="SUPFAM" id="SSF56349">
    <property type="entry name" value="DNA breaking-rejoining enzymes"/>
    <property type="match status" value="1"/>
</dbReference>
<evidence type="ECO:0000313" key="6">
    <source>
        <dbReference type="Proteomes" id="UP001596253"/>
    </source>
</evidence>
<evidence type="ECO:0000259" key="4">
    <source>
        <dbReference type="PROSITE" id="PS51898"/>
    </source>
</evidence>
<dbReference type="InterPro" id="IPR010998">
    <property type="entry name" value="Integrase_recombinase_N"/>
</dbReference>
<evidence type="ECO:0000256" key="3">
    <source>
        <dbReference type="ARBA" id="ARBA00023172"/>
    </source>
</evidence>
<dbReference type="InterPro" id="IPR050090">
    <property type="entry name" value="Tyrosine_recombinase_XerCD"/>
</dbReference>
<dbReference type="EMBL" id="JBHSSD010000057">
    <property type="protein sequence ID" value="MFC6165695.1"/>
    <property type="molecule type" value="Genomic_DNA"/>
</dbReference>
<dbReference type="RefSeq" id="WP_137639890.1">
    <property type="nucleotide sequence ID" value="NZ_BJDK01000011.1"/>
</dbReference>
<evidence type="ECO:0000256" key="1">
    <source>
        <dbReference type="ARBA" id="ARBA00008857"/>
    </source>
</evidence>
<proteinExistence type="inferred from homology"/>
<dbReference type="PROSITE" id="PS51898">
    <property type="entry name" value="TYR_RECOMBINASE"/>
    <property type="match status" value="1"/>
</dbReference>
<reference evidence="6" key="1">
    <citation type="journal article" date="2019" name="Int. J. Syst. Evol. Microbiol.">
        <title>The Global Catalogue of Microorganisms (GCM) 10K type strain sequencing project: providing services to taxonomists for standard genome sequencing and annotation.</title>
        <authorList>
            <consortium name="The Broad Institute Genomics Platform"/>
            <consortium name="The Broad Institute Genome Sequencing Center for Infectious Disease"/>
            <person name="Wu L."/>
            <person name="Ma J."/>
        </authorList>
    </citation>
    <scope>NUCLEOTIDE SEQUENCE [LARGE SCALE GENOMIC DNA]</scope>
    <source>
        <strain evidence="6">CCM 8932</strain>
    </source>
</reference>
<dbReference type="PANTHER" id="PTHR30349:SF64">
    <property type="entry name" value="PROPHAGE INTEGRASE INTD-RELATED"/>
    <property type="match status" value="1"/>
</dbReference>
<dbReference type="InterPro" id="IPR013762">
    <property type="entry name" value="Integrase-like_cat_sf"/>
</dbReference>
<keyword evidence="6" id="KW-1185">Reference proteome</keyword>
<comment type="similarity">
    <text evidence="1">Belongs to the 'phage' integrase family.</text>
</comment>
<gene>
    <name evidence="5" type="ORF">ACFP3T_13580</name>
</gene>
<sequence length="415" mass="47673">MHFEKRTRKSGTVNVAIESFTDPLTGKRRRATVVFESGTPRAKAQARRELDDKISSIIDDLNKTQDEKIQNYTFGELQEAWFKQWTTTVKPQTVQRELLVINRLSKLIADDILIKKITPLMVKQCLDDYRQKYHSTFSTMQHIKSTFNKIFDYAVLYNILPFSPSQVVKLRASVDEKIAKKERLNDKFLNAAEIKALISELKKRRNPSYLDLALFLLGTGCRIGEAAALTVDSIDFQKKTVTIDRSLQSHDLTVDNYYLDTTKTPAGERVEELPDFVIEALKRSIERNKMVDQLHSECPSDAFHFSKVIFRTEYGSPITSHSFRELLSRISSYLRKNCEAVYGFKWTKNVVPHSFRHIHVSILRSDSSISLKEVQERVGHVEEETTDGYTHRFSHSQAKSVKAVDAFADKIGITN</sequence>
<dbReference type="CDD" id="cd01189">
    <property type="entry name" value="INT_ICEBs1_C_like"/>
    <property type="match status" value="1"/>
</dbReference>
<accession>A0ABW1R8C6</accession>
<dbReference type="Pfam" id="PF00589">
    <property type="entry name" value="Phage_integrase"/>
    <property type="match status" value="1"/>
</dbReference>